<feature type="region of interest" description="Disordered" evidence="1">
    <location>
        <begin position="19"/>
        <end position="104"/>
    </location>
</feature>
<name>A0A2P2Q5E3_RHIMU</name>
<reference evidence="2" key="1">
    <citation type="submission" date="2018-02" db="EMBL/GenBank/DDBJ databases">
        <title>Rhizophora mucronata_Transcriptome.</title>
        <authorList>
            <person name="Meera S.P."/>
            <person name="Sreeshan A."/>
            <person name="Augustine A."/>
        </authorList>
    </citation>
    <scope>NUCLEOTIDE SEQUENCE</scope>
    <source>
        <tissue evidence="2">Leaf</tissue>
    </source>
</reference>
<sequence length="104" mass="11506">MDVGQCEFIQHLIDMTETVATSSLPEKSSPKKGSRKLEPSYSNASEKNNSLDYDSRLTSRNTSPVSSGHDLLSSRDSQLHDDWHTDLPGCSSEPYLCMSSEPLI</sequence>
<organism evidence="2">
    <name type="scientific">Rhizophora mucronata</name>
    <name type="common">Asiatic mangrove</name>
    <dbReference type="NCBI Taxonomy" id="61149"/>
    <lineage>
        <taxon>Eukaryota</taxon>
        <taxon>Viridiplantae</taxon>
        <taxon>Streptophyta</taxon>
        <taxon>Embryophyta</taxon>
        <taxon>Tracheophyta</taxon>
        <taxon>Spermatophyta</taxon>
        <taxon>Magnoliopsida</taxon>
        <taxon>eudicotyledons</taxon>
        <taxon>Gunneridae</taxon>
        <taxon>Pentapetalae</taxon>
        <taxon>rosids</taxon>
        <taxon>fabids</taxon>
        <taxon>Malpighiales</taxon>
        <taxon>Rhizophoraceae</taxon>
        <taxon>Rhizophora</taxon>
    </lineage>
</organism>
<evidence type="ECO:0000256" key="1">
    <source>
        <dbReference type="SAM" id="MobiDB-lite"/>
    </source>
</evidence>
<dbReference type="EMBL" id="GGEC01081692">
    <property type="protein sequence ID" value="MBX62176.1"/>
    <property type="molecule type" value="Transcribed_RNA"/>
</dbReference>
<feature type="compositionally biased region" description="Polar residues" evidence="1">
    <location>
        <begin position="40"/>
        <end position="66"/>
    </location>
</feature>
<dbReference type="AlphaFoldDB" id="A0A2P2Q5E3"/>
<evidence type="ECO:0000313" key="2">
    <source>
        <dbReference type="EMBL" id="MBX62176.1"/>
    </source>
</evidence>
<protein>
    <submittedName>
        <fullName evidence="2">Uncharacterized protein MANES_02G108200</fullName>
    </submittedName>
</protein>
<accession>A0A2P2Q5E3</accession>
<proteinExistence type="predicted"/>